<sequence>MSKHSSTRVVRRGVLRVVEVLRARGWNRGDLAILLCGVLGFLSLTFGAPLLKHGEAAVPTAELSARYRATPSPAPWPLSGTGEAPGAAPKTATAPPPDAATPGPVLPEASAPLRILYPAAAIDTAVHPLEPDTSAVATRTVEPPTTMDGYWLTPFGTPGNGSGNTTYIIGHSWEGRDAPFNHLSSAALVGDTFDVVTATGTIPYRVDSVTTYFKDSLKDSPIWDMVPSRVVLISCYTEDPWGKNVVVSASPAAA</sequence>
<feature type="region of interest" description="Disordered" evidence="1">
    <location>
        <begin position="72"/>
        <end position="105"/>
    </location>
</feature>
<dbReference type="InterPro" id="IPR023365">
    <property type="entry name" value="Sortase_dom-sf"/>
</dbReference>
<evidence type="ECO:0000313" key="3">
    <source>
        <dbReference type="Proteomes" id="UP001524318"/>
    </source>
</evidence>
<organism evidence="2 3">
    <name type="scientific">Pseudarthrobacter humi</name>
    <dbReference type="NCBI Taxonomy" id="2952523"/>
    <lineage>
        <taxon>Bacteria</taxon>
        <taxon>Bacillati</taxon>
        <taxon>Actinomycetota</taxon>
        <taxon>Actinomycetes</taxon>
        <taxon>Micrococcales</taxon>
        <taxon>Micrococcaceae</taxon>
        <taxon>Pseudarthrobacter</taxon>
    </lineage>
</organism>
<evidence type="ECO:0000313" key="2">
    <source>
        <dbReference type="EMBL" id="MCP8999984.1"/>
    </source>
</evidence>
<dbReference type="SUPFAM" id="SSF63817">
    <property type="entry name" value="Sortase"/>
    <property type="match status" value="1"/>
</dbReference>
<comment type="caution">
    <text evidence="2">The sequence shown here is derived from an EMBL/GenBank/DDBJ whole genome shotgun (WGS) entry which is preliminary data.</text>
</comment>
<name>A0ABT1LQ42_9MICC</name>
<dbReference type="RefSeq" id="WP_254749648.1">
    <property type="nucleotide sequence ID" value="NZ_JANCLV010000005.1"/>
</dbReference>
<reference evidence="2 3" key="1">
    <citation type="submission" date="2022-06" db="EMBL/GenBank/DDBJ databases">
        <title>Pseudarthrobacter sp. strain RMG13 Genome sequencing and assembly.</title>
        <authorList>
            <person name="Kim I."/>
        </authorList>
    </citation>
    <scope>NUCLEOTIDE SEQUENCE [LARGE SCALE GENOMIC DNA]</scope>
    <source>
        <strain evidence="2 3">RMG13</strain>
    </source>
</reference>
<proteinExistence type="predicted"/>
<keyword evidence="3" id="KW-1185">Reference proteome</keyword>
<dbReference type="CDD" id="cd05829">
    <property type="entry name" value="Sortase_F"/>
    <property type="match status" value="1"/>
</dbReference>
<dbReference type="Proteomes" id="UP001524318">
    <property type="component" value="Unassembled WGS sequence"/>
</dbReference>
<gene>
    <name evidence="2" type="ORF">NFC73_09620</name>
</gene>
<protein>
    <submittedName>
        <fullName evidence="2">Class F sortase</fullName>
    </submittedName>
</protein>
<feature type="compositionally biased region" description="Low complexity" evidence="1">
    <location>
        <begin position="80"/>
        <end position="93"/>
    </location>
</feature>
<evidence type="ECO:0000256" key="1">
    <source>
        <dbReference type="SAM" id="MobiDB-lite"/>
    </source>
</evidence>
<dbReference type="InterPro" id="IPR042001">
    <property type="entry name" value="Sortase_F"/>
</dbReference>
<accession>A0ABT1LQ42</accession>
<dbReference type="EMBL" id="JANCLV010000005">
    <property type="protein sequence ID" value="MCP8999984.1"/>
    <property type="molecule type" value="Genomic_DNA"/>
</dbReference>
<dbReference type="Gene3D" id="2.40.260.10">
    <property type="entry name" value="Sortase"/>
    <property type="match status" value="1"/>
</dbReference>